<proteinExistence type="predicted"/>
<name>A0A060PYJ3_HELPX</name>
<sequence>MISFFALYYGVIFENGDKLALIIVVLWGMRACFWRYLDFSKPDRFKILTWFYGECARVFGGI</sequence>
<dbReference type="Proteomes" id="UP000031662">
    <property type="component" value="Chromosome"/>
</dbReference>
<accession>A0A060PYJ3</accession>
<protein>
    <submittedName>
        <fullName evidence="1">Uncharacterized protein</fullName>
    </submittedName>
</protein>
<gene>
    <name evidence="1" type="ORF">NY40_0125</name>
</gene>
<organism evidence="1 2">
    <name type="scientific">Helicobacter pylori NY40</name>
    <dbReference type="NCBI Taxonomy" id="1426844"/>
    <lineage>
        <taxon>Bacteria</taxon>
        <taxon>Pseudomonadati</taxon>
        <taxon>Campylobacterota</taxon>
        <taxon>Epsilonproteobacteria</taxon>
        <taxon>Campylobacterales</taxon>
        <taxon>Helicobacteraceae</taxon>
        <taxon>Helicobacter</taxon>
    </lineage>
</organism>
<dbReference type="HOGENOM" id="CLU_2898056_0_0_7"/>
<dbReference type="AlphaFoldDB" id="A0A060PYJ3"/>
<reference evidence="1 2" key="1">
    <citation type="submission" date="2013-11" db="EMBL/GenBank/DDBJ databases">
        <title>Estimation of Helicobacter pylori bacteriophage ecology using H. pylori isolates.</title>
        <authorList>
            <person name="Uchiyama J."/>
            <person name="Takemura-Uchiyama I."/>
            <person name="Ujihara T."/>
            <person name="Matsuzaki S."/>
        </authorList>
    </citation>
    <scope>NUCLEOTIDE SEQUENCE [LARGE SCALE GENOMIC DNA]</scope>
    <source>
        <strain evidence="1 2">NY40</strain>
    </source>
</reference>
<evidence type="ECO:0000313" key="2">
    <source>
        <dbReference type="Proteomes" id="UP000031662"/>
    </source>
</evidence>
<dbReference type="EMBL" id="AP014523">
    <property type="protein sequence ID" value="BAO97156.1"/>
    <property type="molecule type" value="Genomic_DNA"/>
</dbReference>
<evidence type="ECO:0000313" key="1">
    <source>
        <dbReference type="EMBL" id="BAO97156.1"/>
    </source>
</evidence>